<feature type="domain" description="Retrotransposon gag" evidence="1">
    <location>
        <begin position="93"/>
        <end position="148"/>
    </location>
</feature>
<keyword evidence="3" id="KW-1185">Reference proteome</keyword>
<dbReference type="PANTHER" id="PTHR37610:SF6">
    <property type="entry name" value="GAG-POLYPEPTIDE OF LTR COPIA-TYPE-RELATED"/>
    <property type="match status" value="1"/>
</dbReference>
<protein>
    <submittedName>
        <fullName evidence="4">Uncharacterized protein LOC120271799</fullName>
    </submittedName>
</protein>
<evidence type="ECO:0000259" key="1">
    <source>
        <dbReference type="Pfam" id="PF03732"/>
    </source>
</evidence>
<sequence length="154" mass="17205">MKASLDPSDALYLHPSDNPGLVLVSKVFDGSGYGSWRRAMVIALSAKNKLGFVNGECEIPDSNSSDLQNWERCNNMVISWLLNSLVKELAESVVYATTASEIWDDLEERFGQSNGPQMFQIQKELSQAVQGTSSITAYYTRIKKLWSFGMRSKL</sequence>
<reference evidence="4" key="1">
    <citation type="submission" date="2025-08" db="UniProtKB">
        <authorList>
            <consortium name="RefSeq"/>
        </authorList>
    </citation>
    <scope>IDENTIFICATION</scope>
</reference>
<evidence type="ECO:0000313" key="3">
    <source>
        <dbReference type="Proteomes" id="UP001515500"/>
    </source>
</evidence>
<proteinExistence type="predicted"/>
<dbReference type="AlphaFoldDB" id="A0AB40C631"/>
<evidence type="ECO:0000313" key="4">
    <source>
        <dbReference type="RefSeq" id="XP_039134405.1"/>
    </source>
</evidence>
<feature type="domain" description="Retrotransposon Copia-like N-terminal" evidence="2">
    <location>
        <begin position="14"/>
        <end position="60"/>
    </location>
</feature>
<accession>A0AB40C631</accession>
<organism evidence="3 4">
    <name type="scientific">Dioscorea cayennensis subsp. rotundata</name>
    <name type="common">White Guinea yam</name>
    <name type="synonym">Dioscorea rotundata</name>
    <dbReference type="NCBI Taxonomy" id="55577"/>
    <lineage>
        <taxon>Eukaryota</taxon>
        <taxon>Viridiplantae</taxon>
        <taxon>Streptophyta</taxon>
        <taxon>Embryophyta</taxon>
        <taxon>Tracheophyta</taxon>
        <taxon>Spermatophyta</taxon>
        <taxon>Magnoliopsida</taxon>
        <taxon>Liliopsida</taxon>
        <taxon>Dioscoreales</taxon>
        <taxon>Dioscoreaceae</taxon>
        <taxon>Dioscorea</taxon>
    </lineage>
</organism>
<dbReference type="PANTHER" id="PTHR37610">
    <property type="entry name" value="CCHC-TYPE DOMAIN-CONTAINING PROTEIN"/>
    <property type="match status" value="1"/>
</dbReference>
<name>A0AB40C631_DIOCR</name>
<gene>
    <name evidence="4" type="primary">LOC120271799</name>
</gene>
<dbReference type="Pfam" id="PF14244">
    <property type="entry name" value="Retrotran_gag_3"/>
    <property type="match status" value="1"/>
</dbReference>
<dbReference type="InterPro" id="IPR029472">
    <property type="entry name" value="Copia-like_N"/>
</dbReference>
<dbReference type="RefSeq" id="XP_039134405.1">
    <property type="nucleotide sequence ID" value="XM_039278471.1"/>
</dbReference>
<dbReference type="Proteomes" id="UP001515500">
    <property type="component" value="Chromosome 11"/>
</dbReference>
<dbReference type="GeneID" id="120271799"/>
<dbReference type="InterPro" id="IPR005162">
    <property type="entry name" value="Retrotrans_gag_dom"/>
</dbReference>
<evidence type="ECO:0000259" key="2">
    <source>
        <dbReference type="Pfam" id="PF14244"/>
    </source>
</evidence>
<dbReference type="Pfam" id="PF03732">
    <property type="entry name" value="Retrotrans_gag"/>
    <property type="match status" value="1"/>
</dbReference>